<reference evidence="2" key="1">
    <citation type="journal article" date="2023" name="Nat. Plants">
        <title>Single-cell RNA sequencing provides a high-resolution roadmap for understanding the multicellular compartmentation of specialized metabolism.</title>
        <authorList>
            <person name="Sun S."/>
            <person name="Shen X."/>
            <person name="Li Y."/>
            <person name="Li Y."/>
            <person name="Wang S."/>
            <person name="Li R."/>
            <person name="Zhang H."/>
            <person name="Shen G."/>
            <person name="Guo B."/>
            <person name="Wei J."/>
            <person name="Xu J."/>
            <person name="St-Pierre B."/>
            <person name="Chen S."/>
            <person name="Sun C."/>
        </authorList>
    </citation>
    <scope>NUCLEOTIDE SEQUENCE [LARGE SCALE GENOMIC DNA]</scope>
</reference>
<sequence>MLIRNPGIPIINNFPVLLLFVRPSSSLEFPPPLYTFSVKIPTTTAFCCCSATPTRTRTALSSSHQNKSDIVTTMNRLSGPARLMIVSDLDSTMVDHSDTENISLLRFNALWETSYRANSLLVFSTGRSPTLYKELRKEKPMLTPDITIMSVGTEITYGNSMVPDDGWVEILNHKWDRKIVTEETSKFPELKLQSETEQRPHKVSFNVTKDKAQDVMKALATRLAERGLDVKIIYSGGVDLDILPQGAGKGQALAYLLKKFKGEGKAPNNTLVCGDSGNDAELFSIPDVYGVMVSNAMEELLQWHAANAKDNPKIIHATERCAAGIIQAIGHFNLGPHISPRDMGDTDIKMESFDPAFEVVRMQLFVERWRRAEVINSELFMAHLKVVAHPTGMFYHPSGIERTLVADLVDDVRASYGDKQGKEYRVWVDQVIPTQIASDLWLVTYKKWEQYGTKKQSSCLTSAVVSSKDVSVEEGLTWVHIQQTWLDGAGPIEGEKWII</sequence>
<dbReference type="Proteomes" id="UP001060085">
    <property type="component" value="Linkage Group LG01"/>
</dbReference>
<protein>
    <submittedName>
        <fullName evidence="1">Uncharacterized protein</fullName>
    </submittedName>
</protein>
<accession>A0ACC0C4B6</accession>
<evidence type="ECO:0000313" key="1">
    <source>
        <dbReference type="EMBL" id="KAI5679679.1"/>
    </source>
</evidence>
<evidence type="ECO:0000313" key="2">
    <source>
        <dbReference type="Proteomes" id="UP001060085"/>
    </source>
</evidence>
<proteinExistence type="predicted"/>
<dbReference type="EMBL" id="CM044701">
    <property type="protein sequence ID" value="KAI5679679.1"/>
    <property type="molecule type" value="Genomic_DNA"/>
</dbReference>
<gene>
    <name evidence="1" type="ORF">M9H77_00906</name>
</gene>
<keyword evidence="2" id="KW-1185">Reference proteome</keyword>
<organism evidence="1 2">
    <name type="scientific">Catharanthus roseus</name>
    <name type="common">Madagascar periwinkle</name>
    <name type="synonym">Vinca rosea</name>
    <dbReference type="NCBI Taxonomy" id="4058"/>
    <lineage>
        <taxon>Eukaryota</taxon>
        <taxon>Viridiplantae</taxon>
        <taxon>Streptophyta</taxon>
        <taxon>Embryophyta</taxon>
        <taxon>Tracheophyta</taxon>
        <taxon>Spermatophyta</taxon>
        <taxon>Magnoliopsida</taxon>
        <taxon>eudicotyledons</taxon>
        <taxon>Gunneridae</taxon>
        <taxon>Pentapetalae</taxon>
        <taxon>asterids</taxon>
        <taxon>lamiids</taxon>
        <taxon>Gentianales</taxon>
        <taxon>Apocynaceae</taxon>
        <taxon>Rauvolfioideae</taxon>
        <taxon>Vinceae</taxon>
        <taxon>Catharanthinae</taxon>
        <taxon>Catharanthus</taxon>
    </lineage>
</organism>
<name>A0ACC0C4B6_CATRO</name>
<comment type="caution">
    <text evidence="1">The sequence shown here is derived from an EMBL/GenBank/DDBJ whole genome shotgun (WGS) entry which is preliminary data.</text>
</comment>